<feature type="domain" description="F-box" evidence="1">
    <location>
        <begin position="19"/>
        <end position="51"/>
    </location>
</feature>
<evidence type="ECO:0000313" key="3">
    <source>
        <dbReference type="Proteomes" id="UP001221142"/>
    </source>
</evidence>
<dbReference type="Proteomes" id="UP001221142">
    <property type="component" value="Unassembled WGS sequence"/>
</dbReference>
<organism evidence="2 3">
    <name type="scientific">Roridomyces roridus</name>
    <dbReference type="NCBI Taxonomy" id="1738132"/>
    <lineage>
        <taxon>Eukaryota</taxon>
        <taxon>Fungi</taxon>
        <taxon>Dikarya</taxon>
        <taxon>Basidiomycota</taxon>
        <taxon>Agaricomycotina</taxon>
        <taxon>Agaricomycetes</taxon>
        <taxon>Agaricomycetidae</taxon>
        <taxon>Agaricales</taxon>
        <taxon>Marasmiineae</taxon>
        <taxon>Mycenaceae</taxon>
        <taxon>Roridomyces</taxon>
    </lineage>
</organism>
<dbReference type="SUPFAM" id="SSF81383">
    <property type="entry name" value="F-box domain"/>
    <property type="match status" value="1"/>
</dbReference>
<protein>
    <recommendedName>
        <fullName evidence="1">F-box domain-containing protein</fullName>
    </recommendedName>
</protein>
<comment type="caution">
    <text evidence="2">The sequence shown here is derived from an EMBL/GenBank/DDBJ whole genome shotgun (WGS) entry which is preliminary data.</text>
</comment>
<dbReference type="EMBL" id="JARKIF010000014">
    <property type="protein sequence ID" value="KAJ7623668.1"/>
    <property type="molecule type" value="Genomic_DNA"/>
</dbReference>
<accession>A0AAD7BL04</accession>
<dbReference type="InterPro" id="IPR036047">
    <property type="entry name" value="F-box-like_dom_sf"/>
</dbReference>
<name>A0AAD7BL04_9AGAR</name>
<dbReference type="Gene3D" id="1.20.1280.50">
    <property type="match status" value="1"/>
</dbReference>
<sequence length="231" mass="25196">MTAESTVPTTLTFPPDALPELHALILSNLPYKDLLCFKRVAKSWKAIVESDLALQAQTFKKATSVYRDNGVNDKSVQRNSEPVTVGFLLFCEIPLSVGTQIHPALQSMNWMFGQPASKAELYTDSDEELSLSAAGVLDDLATIPAVHTFKISLDDEGGGVASPIVVKNSKGITVLDVLTRLVEAAEEPVGVGRKGKPILMYERMGDHRFFEGFSYLKRKGTKLFASIFTGS</sequence>
<evidence type="ECO:0000259" key="1">
    <source>
        <dbReference type="Pfam" id="PF00646"/>
    </source>
</evidence>
<keyword evidence="3" id="KW-1185">Reference proteome</keyword>
<dbReference type="InterPro" id="IPR001810">
    <property type="entry name" value="F-box_dom"/>
</dbReference>
<dbReference type="AlphaFoldDB" id="A0AAD7BL04"/>
<evidence type="ECO:0000313" key="2">
    <source>
        <dbReference type="EMBL" id="KAJ7623668.1"/>
    </source>
</evidence>
<proteinExistence type="predicted"/>
<gene>
    <name evidence="2" type="ORF">FB45DRAFT_1089464</name>
</gene>
<reference evidence="2" key="1">
    <citation type="submission" date="2023-03" db="EMBL/GenBank/DDBJ databases">
        <title>Massive genome expansion in bonnet fungi (Mycena s.s.) driven by repeated elements and novel gene families across ecological guilds.</title>
        <authorList>
            <consortium name="Lawrence Berkeley National Laboratory"/>
            <person name="Harder C.B."/>
            <person name="Miyauchi S."/>
            <person name="Viragh M."/>
            <person name="Kuo A."/>
            <person name="Thoen E."/>
            <person name="Andreopoulos B."/>
            <person name="Lu D."/>
            <person name="Skrede I."/>
            <person name="Drula E."/>
            <person name="Henrissat B."/>
            <person name="Morin E."/>
            <person name="Kohler A."/>
            <person name="Barry K."/>
            <person name="LaButti K."/>
            <person name="Morin E."/>
            <person name="Salamov A."/>
            <person name="Lipzen A."/>
            <person name="Mereny Z."/>
            <person name="Hegedus B."/>
            <person name="Baldrian P."/>
            <person name="Stursova M."/>
            <person name="Weitz H."/>
            <person name="Taylor A."/>
            <person name="Grigoriev I.V."/>
            <person name="Nagy L.G."/>
            <person name="Martin F."/>
            <person name="Kauserud H."/>
        </authorList>
    </citation>
    <scope>NUCLEOTIDE SEQUENCE</scope>
    <source>
        <strain evidence="2">9284</strain>
    </source>
</reference>
<dbReference type="Pfam" id="PF00646">
    <property type="entry name" value="F-box"/>
    <property type="match status" value="1"/>
</dbReference>